<dbReference type="PROSITE" id="PS51687">
    <property type="entry name" value="SAM_MT_RNA_M5U"/>
    <property type="match status" value="1"/>
</dbReference>
<evidence type="ECO:0000313" key="9">
    <source>
        <dbReference type="Proteomes" id="UP000094472"/>
    </source>
</evidence>
<dbReference type="Gene3D" id="2.40.50.1070">
    <property type="match status" value="1"/>
</dbReference>
<sequence>MVLEVTIDRLGAQGDGVADGPDGALFVPFALPGERVRVEPDADGKHADLLAVLEAPLAVEPICPHFGVCGGCALQHLDEGAYLAWKRGQVVQALRSRGLEAEVEPVRSVPLGSRRRAMLTLGRNQDGLALGYRRARSHDLIDIEVCPILSPDIVARLPALKSALAPLLGSKREARIGITETATGLDVVVEGVRPKEAALAGLARQSISLGVARVTVDGDSLLPGAPPEVRFGPAAVRIPPGAFLQASAEAEAVMTELVREGAVGSAKRIADLFAGLGTFTFALAGSAKVDAYEADEAALAALEDAARHTPKLKPVRAIPRDLFREPLGAKELDRYDAVVFDPPRAGAVAQVQQLAKSKVKRLVAVSCNPATLARDLRILVDGGYRLTRVVPVDQFLFSAHIEVVAHLER</sequence>
<dbReference type="SUPFAM" id="SSF53335">
    <property type="entry name" value="S-adenosyl-L-methionine-dependent methyltransferases"/>
    <property type="match status" value="1"/>
</dbReference>
<keyword evidence="3 6" id="KW-0808">Transferase</keyword>
<keyword evidence="1" id="KW-0004">4Fe-4S</keyword>
<evidence type="ECO:0000256" key="7">
    <source>
        <dbReference type="PROSITE-ProRule" id="PRU10015"/>
    </source>
</evidence>
<proteinExistence type="inferred from homology"/>
<dbReference type="OrthoDB" id="9804590at2"/>
<comment type="caution">
    <text evidence="8">The sequence shown here is derived from an EMBL/GenBank/DDBJ whole genome shotgun (WGS) entry which is preliminary data.</text>
</comment>
<gene>
    <name evidence="8" type="ORF">AUC69_03800</name>
</gene>
<keyword evidence="9" id="KW-1185">Reference proteome</keyword>
<evidence type="ECO:0008006" key="10">
    <source>
        <dbReference type="Google" id="ProtNLM"/>
    </source>
</evidence>
<dbReference type="PANTHER" id="PTHR11061">
    <property type="entry name" value="RNA M5U METHYLTRANSFERASE"/>
    <property type="match status" value="1"/>
</dbReference>
<dbReference type="GO" id="GO:0070475">
    <property type="term" value="P:rRNA base methylation"/>
    <property type="evidence" value="ECO:0007669"/>
    <property type="project" value="TreeGrafter"/>
</dbReference>
<feature type="active site" description="Nucleophile" evidence="6">
    <location>
        <position position="367"/>
    </location>
</feature>
<keyword evidence="5" id="KW-0411">Iron-sulfur</keyword>
<evidence type="ECO:0000256" key="2">
    <source>
        <dbReference type="ARBA" id="ARBA00022603"/>
    </source>
</evidence>
<dbReference type="InterPro" id="IPR012340">
    <property type="entry name" value="NA-bd_OB-fold"/>
</dbReference>
<dbReference type="InterPro" id="IPR029063">
    <property type="entry name" value="SAM-dependent_MTases_sf"/>
</dbReference>
<dbReference type="Gene3D" id="2.40.50.140">
    <property type="entry name" value="Nucleic acid-binding proteins"/>
    <property type="match status" value="1"/>
</dbReference>
<keyword evidence="1" id="KW-0479">Metal-binding</keyword>
<evidence type="ECO:0000256" key="5">
    <source>
        <dbReference type="ARBA" id="ARBA00023014"/>
    </source>
</evidence>
<dbReference type="AlphaFoldDB" id="A0A1E3VL78"/>
<evidence type="ECO:0000313" key="8">
    <source>
        <dbReference type="EMBL" id="ODR93706.1"/>
    </source>
</evidence>
<comment type="similarity">
    <text evidence="6">Belongs to the class I-like SAM-binding methyltransferase superfamily. RNA M5U methyltransferase family.</text>
</comment>
<dbReference type="Proteomes" id="UP000094472">
    <property type="component" value="Unassembled WGS sequence"/>
</dbReference>
<reference evidence="8 9" key="1">
    <citation type="journal article" date="2016" name="Environ. Microbiol.">
        <title>New Methyloceanibacter diversity from North Sea sediments includes methanotroph containing solely the soluble methane monooxygenase.</title>
        <authorList>
            <person name="Vekeman B."/>
            <person name="Kerckhof F.M."/>
            <person name="Cremers G."/>
            <person name="de Vos P."/>
            <person name="Vandamme P."/>
            <person name="Boon N."/>
            <person name="Op den Camp H.J."/>
            <person name="Heylen K."/>
        </authorList>
    </citation>
    <scope>NUCLEOTIDE SEQUENCE [LARGE SCALE GENOMIC DNA]</scope>
    <source>
        <strain evidence="8 9">R-67175</strain>
    </source>
</reference>
<keyword evidence="4 6" id="KW-0949">S-adenosyl-L-methionine</keyword>
<feature type="binding site" evidence="6">
    <location>
        <position position="341"/>
    </location>
    <ligand>
        <name>S-adenosyl-L-methionine</name>
        <dbReference type="ChEBI" id="CHEBI:59789"/>
    </ligand>
</feature>
<dbReference type="PANTHER" id="PTHR11061:SF49">
    <property type="entry name" value="23S RRNA (URACIL(1939)-C(5))-METHYLTRANSFERASE RLMD"/>
    <property type="match status" value="1"/>
</dbReference>
<dbReference type="GO" id="GO:0070041">
    <property type="term" value="F:rRNA (uridine-C5-)-methyltransferase activity"/>
    <property type="evidence" value="ECO:0007669"/>
    <property type="project" value="TreeGrafter"/>
</dbReference>
<dbReference type="Gene3D" id="3.40.50.150">
    <property type="entry name" value="Vaccinia Virus protein VP39"/>
    <property type="match status" value="1"/>
</dbReference>
<accession>A0A1E3VL78</accession>
<name>A0A1E3VL78_9HYPH</name>
<feature type="binding site" evidence="6">
    <location>
        <position position="273"/>
    </location>
    <ligand>
        <name>S-adenosyl-L-methionine</name>
        <dbReference type="ChEBI" id="CHEBI:59789"/>
    </ligand>
</feature>
<dbReference type="InterPro" id="IPR010280">
    <property type="entry name" value="U5_MeTrfase_fam"/>
</dbReference>
<evidence type="ECO:0000256" key="6">
    <source>
        <dbReference type="PROSITE-ProRule" id="PRU01024"/>
    </source>
</evidence>
<dbReference type="PROSITE" id="PS01230">
    <property type="entry name" value="TRMA_1"/>
    <property type="match status" value="1"/>
</dbReference>
<feature type="binding site" evidence="6">
    <location>
        <position position="293"/>
    </location>
    <ligand>
        <name>S-adenosyl-L-methionine</name>
        <dbReference type="ChEBI" id="CHEBI:59789"/>
    </ligand>
</feature>
<dbReference type="Pfam" id="PF05958">
    <property type="entry name" value="tRNA_U5-meth_tr"/>
    <property type="match status" value="1"/>
</dbReference>
<feature type="binding site" evidence="6">
    <location>
        <position position="245"/>
    </location>
    <ligand>
        <name>S-adenosyl-L-methionine</name>
        <dbReference type="ChEBI" id="CHEBI:59789"/>
    </ligand>
</feature>
<dbReference type="RefSeq" id="WP_069442882.1">
    <property type="nucleotide sequence ID" value="NZ_LPWF01000037.1"/>
</dbReference>
<dbReference type="InterPro" id="IPR030390">
    <property type="entry name" value="MeTrfase_TrmA_AS"/>
</dbReference>
<evidence type="ECO:0000256" key="1">
    <source>
        <dbReference type="ARBA" id="ARBA00022485"/>
    </source>
</evidence>
<feature type="active site" evidence="7">
    <location>
        <position position="367"/>
    </location>
</feature>
<dbReference type="SUPFAM" id="SSF50249">
    <property type="entry name" value="Nucleic acid-binding proteins"/>
    <property type="match status" value="1"/>
</dbReference>
<dbReference type="GO" id="GO:0051539">
    <property type="term" value="F:4 iron, 4 sulfur cluster binding"/>
    <property type="evidence" value="ECO:0007669"/>
    <property type="project" value="UniProtKB-KW"/>
</dbReference>
<keyword evidence="2 6" id="KW-0489">Methyltransferase</keyword>
<organism evidence="8 9">
    <name type="scientific">Methyloceanibacter superfactus</name>
    <dbReference type="NCBI Taxonomy" id="1774969"/>
    <lineage>
        <taxon>Bacteria</taxon>
        <taxon>Pseudomonadati</taxon>
        <taxon>Pseudomonadota</taxon>
        <taxon>Alphaproteobacteria</taxon>
        <taxon>Hyphomicrobiales</taxon>
        <taxon>Hyphomicrobiaceae</taxon>
        <taxon>Methyloceanibacter</taxon>
    </lineage>
</organism>
<dbReference type="STRING" id="1774969.AUC69_03800"/>
<evidence type="ECO:0000256" key="4">
    <source>
        <dbReference type="ARBA" id="ARBA00022691"/>
    </source>
</evidence>
<keyword evidence="1" id="KW-0408">Iron</keyword>
<protein>
    <recommendedName>
        <fullName evidence="10">RNA methyltransferase</fullName>
    </recommendedName>
</protein>
<evidence type="ECO:0000256" key="3">
    <source>
        <dbReference type="ARBA" id="ARBA00022679"/>
    </source>
</evidence>
<dbReference type="EMBL" id="LPWF01000037">
    <property type="protein sequence ID" value="ODR93706.1"/>
    <property type="molecule type" value="Genomic_DNA"/>
</dbReference>